<dbReference type="Pfam" id="PF07535">
    <property type="entry name" value="zf-DBF"/>
    <property type="match status" value="1"/>
</dbReference>
<keyword evidence="2 4" id="KW-0863">Zinc-finger</keyword>
<dbReference type="GO" id="GO:1901987">
    <property type="term" value="P:regulation of cell cycle phase transition"/>
    <property type="evidence" value="ECO:0007669"/>
    <property type="project" value="TreeGrafter"/>
</dbReference>
<dbReference type="Proteomes" id="UP000772434">
    <property type="component" value="Unassembled WGS sequence"/>
</dbReference>
<dbReference type="Gene3D" id="3.40.50.10190">
    <property type="entry name" value="BRCT domain"/>
    <property type="match status" value="1"/>
</dbReference>
<dbReference type="GO" id="GO:0010571">
    <property type="term" value="P:positive regulation of nuclear cell cycle DNA replication"/>
    <property type="evidence" value="ECO:0007669"/>
    <property type="project" value="TreeGrafter"/>
</dbReference>
<dbReference type="InterPro" id="IPR013939">
    <property type="entry name" value="Regulatory_Dfp1/Him1"/>
</dbReference>
<sequence length="566" mass="64449">MATTARLPLSQRSRASLASPRPTKASSGLKRPRSPVATLDDQQHQVAVKRAKPAPETPSEKQRRKDQQEIEWREKYTRAFRGWKFHFSNDIQDTEYVKTLEKRIIQLGAVVDDFFSASITHLVVKDVEQAKGSDKENRYGHKSPSKQRVILVPEVPQVYLATVQQNNIKEWGVRKLDSVLSRCLLLPLILPTSGPLPSKLMPTHSHAGHSRSLTKLLQSEKIHGTTERDPNQKRHEYTYFARGSYFVLVEDVREELATIVAHQYMPPRKGSSRTPWPVLHCHPQSRGPFVPFDEREKKRWEKAQRIEKEDKEEAQERELQEQILLKERISRQRERRNNQGGLDLRRSVSMNNLRRESLDAENTNECYLELDSACASGYLASGNGGYVAASGNSVSITSTTGTTSTAGHNFNSNLSAKLRAFADHQVPTSRKAGGRRDSIKGDMGPPALPEGRVGIRRAKSTNNLKLPKRDEGSKPGYCESCRVKFDDFKQHICSNKHRRFAMNAAHFAELDHVLDRVKRRSKQEIMAERRASDQAPIDIEEYEDEDYDDPVINKKIMMPDVDLDDD</sequence>
<feature type="region of interest" description="Disordered" evidence="5">
    <location>
        <begin position="426"/>
        <end position="452"/>
    </location>
</feature>
<dbReference type="GO" id="GO:0043539">
    <property type="term" value="F:protein serine/threonine kinase activator activity"/>
    <property type="evidence" value="ECO:0007669"/>
    <property type="project" value="TreeGrafter"/>
</dbReference>
<dbReference type="SMART" id="SM00586">
    <property type="entry name" value="ZnF_DBF"/>
    <property type="match status" value="1"/>
</dbReference>
<keyword evidence="1" id="KW-0479">Metal-binding</keyword>
<feature type="region of interest" description="Disordered" evidence="5">
    <location>
        <begin position="525"/>
        <end position="544"/>
    </location>
</feature>
<dbReference type="EMBL" id="JADNRY010000035">
    <property type="protein sequence ID" value="KAF9071106.1"/>
    <property type="molecule type" value="Genomic_DNA"/>
</dbReference>
<name>A0A9P5PRW1_9AGAR</name>
<feature type="compositionally biased region" description="Basic and acidic residues" evidence="5">
    <location>
        <begin position="58"/>
        <end position="69"/>
    </location>
</feature>
<reference evidence="7" key="1">
    <citation type="submission" date="2020-11" db="EMBL/GenBank/DDBJ databases">
        <authorList>
            <consortium name="DOE Joint Genome Institute"/>
            <person name="Ahrendt S."/>
            <person name="Riley R."/>
            <person name="Andreopoulos W."/>
            <person name="Labutti K."/>
            <person name="Pangilinan J."/>
            <person name="Ruiz-Duenas F.J."/>
            <person name="Barrasa J.M."/>
            <person name="Sanchez-Garcia M."/>
            <person name="Camarero S."/>
            <person name="Miyauchi S."/>
            <person name="Serrano A."/>
            <person name="Linde D."/>
            <person name="Babiker R."/>
            <person name="Drula E."/>
            <person name="Ayuso-Fernandez I."/>
            <person name="Pacheco R."/>
            <person name="Padilla G."/>
            <person name="Ferreira P."/>
            <person name="Barriuso J."/>
            <person name="Kellner H."/>
            <person name="Castanera R."/>
            <person name="Alfaro M."/>
            <person name="Ramirez L."/>
            <person name="Pisabarro A.G."/>
            <person name="Kuo A."/>
            <person name="Tritt A."/>
            <person name="Lipzen A."/>
            <person name="He G."/>
            <person name="Yan M."/>
            <person name="Ng V."/>
            <person name="Cullen D."/>
            <person name="Martin F."/>
            <person name="Rosso M.-N."/>
            <person name="Henrissat B."/>
            <person name="Hibbett D."/>
            <person name="Martinez A.T."/>
            <person name="Grigoriev I.V."/>
        </authorList>
    </citation>
    <scope>NUCLEOTIDE SEQUENCE</scope>
    <source>
        <strain evidence="7">AH 40177</strain>
    </source>
</reference>
<dbReference type="InterPro" id="IPR036420">
    <property type="entry name" value="BRCT_dom_sf"/>
</dbReference>
<dbReference type="Pfam" id="PF08630">
    <property type="entry name" value="Dfp1_Him1_M"/>
    <property type="match status" value="1"/>
</dbReference>
<dbReference type="GO" id="GO:0031431">
    <property type="term" value="C:Dbf4-dependent protein kinase complex"/>
    <property type="evidence" value="ECO:0007669"/>
    <property type="project" value="TreeGrafter"/>
</dbReference>
<dbReference type="CDD" id="cd00027">
    <property type="entry name" value="BRCT"/>
    <property type="match status" value="1"/>
</dbReference>
<dbReference type="InterPro" id="IPR051590">
    <property type="entry name" value="Replication_Regulatory_Kinase"/>
</dbReference>
<proteinExistence type="predicted"/>
<evidence type="ECO:0000259" key="6">
    <source>
        <dbReference type="PROSITE" id="PS51265"/>
    </source>
</evidence>
<dbReference type="GO" id="GO:0003676">
    <property type="term" value="F:nucleic acid binding"/>
    <property type="evidence" value="ECO:0007669"/>
    <property type="project" value="InterPro"/>
</dbReference>
<evidence type="ECO:0000256" key="4">
    <source>
        <dbReference type="PROSITE-ProRule" id="PRU00600"/>
    </source>
</evidence>
<evidence type="ECO:0000256" key="2">
    <source>
        <dbReference type="ARBA" id="ARBA00022771"/>
    </source>
</evidence>
<gene>
    <name evidence="7" type="ORF">BDP27DRAFT_1322787</name>
</gene>
<protein>
    <recommendedName>
        <fullName evidence="6">DBF4-type domain-containing protein</fullName>
    </recommendedName>
</protein>
<keyword evidence="8" id="KW-1185">Reference proteome</keyword>
<dbReference type="GO" id="GO:0008270">
    <property type="term" value="F:zinc ion binding"/>
    <property type="evidence" value="ECO:0007669"/>
    <property type="project" value="UniProtKB-KW"/>
</dbReference>
<feature type="region of interest" description="Disordered" evidence="5">
    <location>
        <begin position="1"/>
        <end position="69"/>
    </location>
</feature>
<dbReference type="SUPFAM" id="SSF52113">
    <property type="entry name" value="BRCT domain"/>
    <property type="match status" value="1"/>
</dbReference>
<dbReference type="PANTHER" id="PTHR15375:SF26">
    <property type="entry name" value="PROTEIN CHIFFON"/>
    <property type="match status" value="1"/>
</dbReference>
<keyword evidence="3" id="KW-0862">Zinc</keyword>
<comment type="caution">
    <text evidence="7">The sequence shown here is derived from an EMBL/GenBank/DDBJ whole genome shotgun (WGS) entry which is preliminary data.</text>
</comment>
<evidence type="ECO:0000313" key="8">
    <source>
        <dbReference type="Proteomes" id="UP000772434"/>
    </source>
</evidence>
<dbReference type="InterPro" id="IPR038545">
    <property type="entry name" value="Znf_DBF_sf"/>
</dbReference>
<evidence type="ECO:0000256" key="3">
    <source>
        <dbReference type="ARBA" id="ARBA00022833"/>
    </source>
</evidence>
<dbReference type="PROSITE" id="PS51265">
    <property type="entry name" value="ZF_DBF4"/>
    <property type="match status" value="1"/>
</dbReference>
<dbReference type="AlphaFoldDB" id="A0A9P5PRW1"/>
<organism evidence="7 8">
    <name type="scientific">Rhodocollybia butyracea</name>
    <dbReference type="NCBI Taxonomy" id="206335"/>
    <lineage>
        <taxon>Eukaryota</taxon>
        <taxon>Fungi</taxon>
        <taxon>Dikarya</taxon>
        <taxon>Basidiomycota</taxon>
        <taxon>Agaricomycotina</taxon>
        <taxon>Agaricomycetes</taxon>
        <taxon>Agaricomycetidae</taxon>
        <taxon>Agaricales</taxon>
        <taxon>Marasmiineae</taxon>
        <taxon>Omphalotaceae</taxon>
        <taxon>Rhodocollybia</taxon>
    </lineage>
</organism>
<dbReference type="OrthoDB" id="21380at2759"/>
<evidence type="ECO:0000313" key="7">
    <source>
        <dbReference type="EMBL" id="KAF9071106.1"/>
    </source>
</evidence>
<dbReference type="PANTHER" id="PTHR15375">
    <property type="entry name" value="ACTIVATOR OF S-PHASE KINASE-RELATED"/>
    <property type="match status" value="1"/>
</dbReference>
<dbReference type="InterPro" id="IPR006572">
    <property type="entry name" value="Znf_DBF"/>
</dbReference>
<evidence type="ECO:0000256" key="5">
    <source>
        <dbReference type="SAM" id="MobiDB-lite"/>
    </source>
</evidence>
<evidence type="ECO:0000256" key="1">
    <source>
        <dbReference type="ARBA" id="ARBA00022723"/>
    </source>
</evidence>
<dbReference type="FunFam" id="6.10.250.3410:FF:000001">
    <property type="entry name" value="Protein DBF4 homolog A"/>
    <property type="match status" value="1"/>
</dbReference>
<accession>A0A9P5PRW1</accession>
<feature type="domain" description="DBF4-type" evidence="6">
    <location>
        <begin position="471"/>
        <end position="520"/>
    </location>
</feature>
<dbReference type="Gene3D" id="6.10.250.3410">
    <property type="entry name" value="DBF zinc finger"/>
    <property type="match status" value="1"/>
</dbReference>